<feature type="transmembrane region" description="Helical" evidence="7">
    <location>
        <begin position="12"/>
        <end position="31"/>
    </location>
</feature>
<feature type="transmembrane region" description="Helical" evidence="7">
    <location>
        <begin position="94"/>
        <end position="114"/>
    </location>
</feature>
<feature type="domain" description="Glycine transporter" evidence="8">
    <location>
        <begin position="13"/>
        <end position="85"/>
    </location>
</feature>
<evidence type="ECO:0000256" key="4">
    <source>
        <dbReference type="ARBA" id="ARBA00022692"/>
    </source>
</evidence>
<feature type="transmembrane region" description="Helical" evidence="7">
    <location>
        <begin position="126"/>
        <end position="146"/>
    </location>
</feature>
<gene>
    <name evidence="9" type="ORF">H0I76_13400</name>
</gene>
<dbReference type="EMBL" id="JAEHHL010000008">
    <property type="protein sequence ID" value="MBK0400188.1"/>
    <property type="molecule type" value="Genomic_DNA"/>
</dbReference>
<protein>
    <submittedName>
        <fullName evidence="9">Trimeric intracellular cation channel family protein</fullName>
    </submittedName>
</protein>
<name>A0A8J7M9G6_9RHOB</name>
<comment type="caution">
    <text evidence="9">The sequence shown here is derived from an EMBL/GenBank/DDBJ whole genome shotgun (WGS) entry which is preliminary data.</text>
</comment>
<dbReference type="InterPro" id="IPR005115">
    <property type="entry name" value="Gly_transporter"/>
</dbReference>
<dbReference type="PANTHER" id="PTHR30506">
    <property type="entry name" value="INNER MEMBRANE PROTEIN"/>
    <property type="match status" value="1"/>
</dbReference>
<evidence type="ECO:0000256" key="6">
    <source>
        <dbReference type="ARBA" id="ARBA00023136"/>
    </source>
</evidence>
<evidence type="ECO:0000256" key="3">
    <source>
        <dbReference type="ARBA" id="ARBA00022475"/>
    </source>
</evidence>
<organism evidence="9 10">
    <name type="scientific">Thermohalobaculum xanthum</name>
    <dbReference type="NCBI Taxonomy" id="2753746"/>
    <lineage>
        <taxon>Bacteria</taxon>
        <taxon>Pseudomonadati</taxon>
        <taxon>Pseudomonadota</taxon>
        <taxon>Alphaproteobacteria</taxon>
        <taxon>Rhodobacterales</taxon>
        <taxon>Paracoccaceae</taxon>
        <taxon>Thermohalobaculum</taxon>
    </lineage>
</organism>
<feature type="transmembrane region" description="Helical" evidence="7">
    <location>
        <begin position="71"/>
        <end position="89"/>
    </location>
</feature>
<evidence type="ECO:0000256" key="5">
    <source>
        <dbReference type="ARBA" id="ARBA00022989"/>
    </source>
</evidence>
<dbReference type="GO" id="GO:0005886">
    <property type="term" value="C:plasma membrane"/>
    <property type="evidence" value="ECO:0007669"/>
    <property type="project" value="UniProtKB-SubCell"/>
</dbReference>
<comment type="subcellular location">
    <subcellularLocation>
        <location evidence="1">Cell membrane</location>
        <topology evidence="1">Multi-pass membrane protein</topology>
    </subcellularLocation>
</comment>
<feature type="transmembrane region" description="Helical" evidence="7">
    <location>
        <begin position="184"/>
        <end position="204"/>
    </location>
</feature>
<evidence type="ECO:0000259" key="8">
    <source>
        <dbReference type="Pfam" id="PF03458"/>
    </source>
</evidence>
<dbReference type="RefSeq" id="WP_200610658.1">
    <property type="nucleotide sequence ID" value="NZ_JAEHHL010000008.1"/>
</dbReference>
<reference evidence="9" key="1">
    <citation type="submission" date="2020-12" db="EMBL/GenBank/DDBJ databases">
        <title>Bacterial taxonomy.</title>
        <authorList>
            <person name="Pan X."/>
        </authorList>
    </citation>
    <scope>NUCLEOTIDE SEQUENCE</scope>
    <source>
        <strain evidence="9">M0105</strain>
    </source>
</reference>
<feature type="domain" description="Glycine transporter" evidence="8">
    <location>
        <begin position="100"/>
        <end position="173"/>
    </location>
</feature>
<keyword evidence="6 7" id="KW-0472">Membrane</keyword>
<dbReference type="AlphaFoldDB" id="A0A8J7M9G6"/>
<dbReference type="PANTHER" id="PTHR30506:SF3">
    <property type="entry name" value="UPF0126 INNER MEMBRANE PROTEIN YADS-RELATED"/>
    <property type="match status" value="1"/>
</dbReference>
<dbReference type="Pfam" id="PF03458">
    <property type="entry name" value="Gly_transporter"/>
    <property type="match status" value="2"/>
</dbReference>
<keyword evidence="10" id="KW-1185">Reference proteome</keyword>
<proteinExistence type="inferred from homology"/>
<keyword evidence="4 7" id="KW-0812">Transmembrane</keyword>
<keyword evidence="3" id="KW-1003">Cell membrane</keyword>
<evidence type="ECO:0000256" key="2">
    <source>
        <dbReference type="ARBA" id="ARBA00008193"/>
    </source>
</evidence>
<evidence type="ECO:0000313" key="10">
    <source>
        <dbReference type="Proteomes" id="UP000655420"/>
    </source>
</evidence>
<accession>A0A8J7M9G6</accession>
<sequence length="218" mass="22748">MEGVAAIDGLRLWLGVAGTVAFAVTAVIAVAPRGVDLFGVVVLGVITAVGGGTLRDLIIGAPVFWTVDQTLVWVAIGASLLAFAAQPLFQRRSLFLALLYLDGLGAAVFGIQAVTKVWALDIGRPLAPIVLGVVTAVGGGILRDMLAGRPSLLMTRELYAVPVLTGCTLYVAALSLWPAHGTEAAVFAACLIFAIRAAAIRWKLVMPRILVTRTHPDA</sequence>
<evidence type="ECO:0000313" key="9">
    <source>
        <dbReference type="EMBL" id="MBK0400188.1"/>
    </source>
</evidence>
<dbReference type="Proteomes" id="UP000655420">
    <property type="component" value="Unassembled WGS sequence"/>
</dbReference>
<feature type="transmembrane region" description="Helical" evidence="7">
    <location>
        <begin position="158"/>
        <end position="178"/>
    </location>
</feature>
<evidence type="ECO:0000256" key="7">
    <source>
        <dbReference type="SAM" id="Phobius"/>
    </source>
</evidence>
<feature type="transmembrane region" description="Helical" evidence="7">
    <location>
        <begin position="38"/>
        <end position="65"/>
    </location>
</feature>
<evidence type="ECO:0000256" key="1">
    <source>
        <dbReference type="ARBA" id="ARBA00004651"/>
    </source>
</evidence>
<comment type="similarity">
    <text evidence="2">Belongs to the UPF0126 family.</text>
</comment>
<keyword evidence="5 7" id="KW-1133">Transmembrane helix</keyword>